<dbReference type="SUPFAM" id="SSF52540">
    <property type="entry name" value="P-loop containing nucleoside triphosphate hydrolases"/>
    <property type="match status" value="1"/>
</dbReference>
<accession>A0A6A6CJA4</accession>
<dbReference type="InterPro" id="IPR054289">
    <property type="entry name" value="DUF7025"/>
</dbReference>
<dbReference type="RefSeq" id="XP_033666385.1">
    <property type="nucleotide sequence ID" value="XM_033817337.1"/>
</dbReference>
<feature type="domain" description="AAA+ ATPase" evidence="1">
    <location>
        <begin position="354"/>
        <end position="479"/>
    </location>
</feature>
<dbReference type="SMART" id="SM00382">
    <property type="entry name" value="AAA"/>
    <property type="match status" value="1"/>
</dbReference>
<gene>
    <name evidence="2" type="ORF">M409DRAFT_67301</name>
</gene>
<dbReference type="GeneID" id="54570609"/>
<dbReference type="CDD" id="cd19481">
    <property type="entry name" value="RecA-like_protease"/>
    <property type="match status" value="1"/>
</dbReference>
<sequence length="560" mass="63902">MSAIALRFKKDTDELRERPLTLHSIVVHSLELKTLLRRVFKGYPSFARELQKGKFQPPFTEFFHKWDALRDEAKASTGTRLGEEIEALCSALDEEFNGKPDEFNEMAKQNVVTWNLLDYLYEPGTVIVTRSRKIEQAQRIVATDYVNDKTPNFHVETEYIDFDGSEYGLRQSCFKIDQFKGSRKIISLPGIPLAYEAQREDLEHKLRSRGHRIVELNQAKYMQYNGFVWTLSRFGVCRERFIEGRILVDGDRYWKYVSHGISLEPLPNEMAPEADGNFAPESLVLFSPYIRGYDLTSKQWAEFEADNIRSITWSEFAFDRLVLAQDRKVLLKALIDSNPSYKGKMDDIIQGKGQGLVILLSGSPGTGKTLTAEAIAEHLRIPIFAATVSDLDSTYASSLEEELSKVLELSARWGAVLLLDEADAFLETRSDDDLMLNQRVAVFLRLLEYYKGVLILTTNRLLTFDPAFHSRIHLTLHYDALDEAARAAVWKTFLGTSVLSEDDYKRLGKHNLSGRRIKNFVKMAQLLAQSQQCELGMSHLDHVLGVAMHGETSFASEETW</sequence>
<protein>
    <recommendedName>
        <fullName evidence="1">AAA+ ATPase domain-containing protein</fullName>
    </recommendedName>
</protein>
<reference evidence="2" key="1">
    <citation type="journal article" date="2020" name="Stud. Mycol.">
        <title>101 Dothideomycetes genomes: a test case for predicting lifestyles and emergence of pathogens.</title>
        <authorList>
            <person name="Haridas S."/>
            <person name="Albert R."/>
            <person name="Binder M."/>
            <person name="Bloem J."/>
            <person name="Labutti K."/>
            <person name="Salamov A."/>
            <person name="Andreopoulos B."/>
            <person name="Baker S."/>
            <person name="Barry K."/>
            <person name="Bills G."/>
            <person name="Bluhm B."/>
            <person name="Cannon C."/>
            <person name="Castanera R."/>
            <person name="Culley D."/>
            <person name="Daum C."/>
            <person name="Ezra D."/>
            <person name="Gonzalez J."/>
            <person name="Henrissat B."/>
            <person name="Kuo A."/>
            <person name="Liang C."/>
            <person name="Lipzen A."/>
            <person name="Lutzoni F."/>
            <person name="Magnuson J."/>
            <person name="Mondo S."/>
            <person name="Nolan M."/>
            <person name="Ohm R."/>
            <person name="Pangilinan J."/>
            <person name="Park H.-J."/>
            <person name="Ramirez L."/>
            <person name="Alfaro M."/>
            <person name="Sun H."/>
            <person name="Tritt A."/>
            <person name="Yoshinaga Y."/>
            <person name="Zwiers L.-H."/>
            <person name="Turgeon B."/>
            <person name="Goodwin S."/>
            <person name="Spatafora J."/>
            <person name="Crous P."/>
            <person name="Grigoriev I."/>
        </authorList>
    </citation>
    <scope>NUCLEOTIDE SEQUENCE</scope>
    <source>
        <strain evidence="2">ATCC 36951</strain>
    </source>
</reference>
<dbReference type="Proteomes" id="UP000799537">
    <property type="component" value="Unassembled WGS sequence"/>
</dbReference>
<dbReference type="Pfam" id="PF00004">
    <property type="entry name" value="AAA"/>
    <property type="match status" value="1"/>
</dbReference>
<proteinExistence type="predicted"/>
<dbReference type="InterPro" id="IPR003959">
    <property type="entry name" value="ATPase_AAA_core"/>
</dbReference>
<evidence type="ECO:0000313" key="2">
    <source>
        <dbReference type="EMBL" id="KAF2165496.1"/>
    </source>
</evidence>
<evidence type="ECO:0000259" key="1">
    <source>
        <dbReference type="SMART" id="SM00382"/>
    </source>
</evidence>
<dbReference type="GO" id="GO:0005524">
    <property type="term" value="F:ATP binding"/>
    <property type="evidence" value="ECO:0007669"/>
    <property type="project" value="InterPro"/>
</dbReference>
<evidence type="ECO:0000313" key="3">
    <source>
        <dbReference type="Proteomes" id="UP000799537"/>
    </source>
</evidence>
<dbReference type="PANTHER" id="PTHR46411:SF3">
    <property type="entry name" value="AAA+ ATPASE DOMAIN-CONTAINING PROTEIN"/>
    <property type="match status" value="1"/>
</dbReference>
<name>A0A6A6CJA4_ZASCE</name>
<dbReference type="AlphaFoldDB" id="A0A6A6CJA4"/>
<dbReference type="InterPro" id="IPR003593">
    <property type="entry name" value="AAA+_ATPase"/>
</dbReference>
<dbReference type="OrthoDB" id="10042665at2759"/>
<dbReference type="GO" id="GO:0016887">
    <property type="term" value="F:ATP hydrolysis activity"/>
    <property type="evidence" value="ECO:0007669"/>
    <property type="project" value="InterPro"/>
</dbReference>
<keyword evidence="3" id="KW-1185">Reference proteome</keyword>
<dbReference type="InterPro" id="IPR027417">
    <property type="entry name" value="P-loop_NTPase"/>
</dbReference>
<dbReference type="PANTHER" id="PTHR46411">
    <property type="entry name" value="FAMILY ATPASE, PUTATIVE-RELATED"/>
    <property type="match status" value="1"/>
</dbReference>
<dbReference type="Pfam" id="PF22942">
    <property type="entry name" value="DUF7025"/>
    <property type="match status" value="1"/>
</dbReference>
<dbReference type="Gene3D" id="3.40.50.300">
    <property type="entry name" value="P-loop containing nucleotide triphosphate hydrolases"/>
    <property type="match status" value="1"/>
</dbReference>
<dbReference type="EMBL" id="ML993600">
    <property type="protein sequence ID" value="KAF2165496.1"/>
    <property type="molecule type" value="Genomic_DNA"/>
</dbReference>
<organism evidence="2 3">
    <name type="scientific">Zasmidium cellare ATCC 36951</name>
    <dbReference type="NCBI Taxonomy" id="1080233"/>
    <lineage>
        <taxon>Eukaryota</taxon>
        <taxon>Fungi</taxon>
        <taxon>Dikarya</taxon>
        <taxon>Ascomycota</taxon>
        <taxon>Pezizomycotina</taxon>
        <taxon>Dothideomycetes</taxon>
        <taxon>Dothideomycetidae</taxon>
        <taxon>Mycosphaerellales</taxon>
        <taxon>Mycosphaerellaceae</taxon>
        <taxon>Zasmidium</taxon>
    </lineage>
</organism>